<dbReference type="Gene3D" id="2.40.10.10">
    <property type="entry name" value="Trypsin-like serine proteases"/>
    <property type="match status" value="2"/>
</dbReference>
<dbReference type="EC" id="3.4.21.-" evidence="6"/>
<evidence type="ECO:0000256" key="6">
    <source>
        <dbReference type="RuleBase" id="RU004296"/>
    </source>
</evidence>
<dbReference type="EMBL" id="JACIGI010000024">
    <property type="protein sequence ID" value="MBB4286950.1"/>
    <property type="molecule type" value="Genomic_DNA"/>
</dbReference>
<keyword evidence="2 6" id="KW-0645">Protease</keyword>
<dbReference type="InterPro" id="IPR043504">
    <property type="entry name" value="Peptidase_S1_PA_chymotrypsin"/>
</dbReference>
<dbReference type="GO" id="GO:0008236">
    <property type="term" value="F:serine-type peptidase activity"/>
    <property type="evidence" value="ECO:0007669"/>
    <property type="project" value="UniProtKB-KW"/>
</dbReference>
<evidence type="ECO:0000313" key="7">
    <source>
        <dbReference type="EMBL" id="MBB4286950.1"/>
    </source>
</evidence>
<accession>A0A7W6WLB1</accession>
<keyword evidence="3" id="KW-0732">Signal</keyword>
<dbReference type="SUPFAM" id="SSF50494">
    <property type="entry name" value="Trypsin-like serine proteases"/>
    <property type="match status" value="1"/>
</dbReference>
<dbReference type="PRINTS" id="PR00839">
    <property type="entry name" value="V8PROTEASE"/>
</dbReference>
<dbReference type="Pfam" id="PF13365">
    <property type="entry name" value="Trypsin_2"/>
    <property type="match status" value="1"/>
</dbReference>
<dbReference type="RefSeq" id="WP_184436231.1">
    <property type="nucleotide sequence ID" value="NZ_JACIGI010000024.1"/>
</dbReference>
<dbReference type="InterPro" id="IPR009003">
    <property type="entry name" value="Peptidase_S1_PA"/>
</dbReference>
<evidence type="ECO:0000256" key="1">
    <source>
        <dbReference type="ARBA" id="ARBA00008764"/>
    </source>
</evidence>
<organism evidence="7 8">
    <name type="scientific">Roseospira goensis</name>
    <dbReference type="NCBI Taxonomy" id="391922"/>
    <lineage>
        <taxon>Bacteria</taxon>
        <taxon>Pseudomonadati</taxon>
        <taxon>Pseudomonadota</taxon>
        <taxon>Alphaproteobacteria</taxon>
        <taxon>Rhodospirillales</taxon>
        <taxon>Rhodospirillaceae</taxon>
        <taxon>Roseospira</taxon>
    </lineage>
</organism>
<sequence>MTYQADDDQYPARAVVFIESTWGTQTFTGTGFLVGRNDIVTASHVLYDQTLGGTPDYVRVAPSYEPGAPDNVFYDDFQYHYYPDFDPDGDGLLETGDLRLNTLRGSEYDMALISLREPVGDVYGWFGVDPGFSGGAVGLLGHPALYGRALMYDGGSVWHHSQDSVLYYNNDLEVNPGNSGGPVYYDYGDGPFAVGVVSTGLVATSFRDHWWWISDVMTENDALLADGSAPDDDPPSDPFDSADIAVFNLMLGRPPDDAIAAEVSAAAWSTVTGTAAVLSAWSEFQGQFSGLSTLGAKIDVIVVGHMGLSPQSAGYAGAVDYFESSLTAGRSVPDVMAEAVLYLLDDARRQDAYDGAAATVLESGAGLAAPLRLAGADAIVDDGGVAVVGARDPAGAALEGADALFG</sequence>
<evidence type="ECO:0000313" key="8">
    <source>
        <dbReference type="Proteomes" id="UP000555728"/>
    </source>
</evidence>
<evidence type="ECO:0000256" key="3">
    <source>
        <dbReference type="ARBA" id="ARBA00022729"/>
    </source>
</evidence>
<keyword evidence="8" id="KW-1185">Reference proteome</keyword>
<evidence type="ECO:0000256" key="4">
    <source>
        <dbReference type="ARBA" id="ARBA00022801"/>
    </source>
</evidence>
<comment type="caution">
    <text evidence="7">The sequence shown here is derived from an EMBL/GenBank/DDBJ whole genome shotgun (WGS) entry which is preliminary data.</text>
</comment>
<evidence type="ECO:0000256" key="2">
    <source>
        <dbReference type="ARBA" id="ARBA00022670"/>
    </source>
</evidence>
<dbReference type="Proteomes" id="UP000555728">
    <property type="component" value="Unassembled WGS sequence"/>
</dbReference>
<dbReference type="InterPro" id="IPR050966">
    <property type="entry name" value="Glutamyl_endopeptidase"/>
</dbReference>
<dbReference type="AlphaFoldDB" id="A0A7W6WLB1"/>
<proteinExistence type="inferred from homology"/>
<reference evidence="7 8" key="1">
    <citation type="submission" date="2020-08" db="EMBL/GenBank/DDBJ databases">
        <title>Genome sequencing of Purple Non-Sulfur Bacteria from various extreme environments.</title>
        <authorList>
            <person name="Mayer M."/>
        </authorList>
    </citation>
    <scope>NUCLEOTIDE SEQUENCE [LARGE SCALE GENOMIC DNA]</scope>
    <source>
        <strain evidence="7 8">JA135</strain>
    </source>
</reference>
<keyword evidence="5 6" id="KW-0720">Serine protease</keyword>
<comment type="similarity">
    <text evidence="1 6">Belongs to the peptidase S1B family.</text>
</comment>
<protein>
    <recommendedName>
        <fullName evidence="6">Serine protease</fullName>
        <ecNumber evidence="6">3.4.21.-</ecNumber>
    </recommendedName>
</protein>
<gene>
    <name evidence="7" type="ORF">GGD88_002693</name>
</gene>
<dbReference type="PANTHER" id="PTHR15462:SF8">
    <property type="entry name" value="SERINE PROTEASE"/>
    <property type="match status" value="1"/>
</dbReference>
<dbReference type="InterPro" id="IPR008256">
    <property type="entry name" value="Peptidase_S1B"/>
</dbReference>
<evidence type="ECO:0000256" key="5">
    <source>
        <dbReference type="ARBA" id="ARBA00022825"/>
    </source>
</evidence>
<name>A0A7W6WLB1_9PROT</name>
<dbReference type="PANTHER" id="PTHR15462">
    <property type="entry name" value="SERINE PROTEASE"/>
    <property type="match status" value="1"/>
</dbReference>
<dbReference type="GO" id="GO:0006508">
    <property type="term" value="P:proteolysis"/>
    <property type="evidence" value="ECO:0007669"/>
    <property type="project" value="UniProtKB-KW"/>
</dbReference>
<keyword evidence="4 6" id="KW-0378">Hydrolase</keyword>